<dbReference type="PROSITE" id="PS50943">
    <property type="entry name" value="HTH_CROC1"/>
    <property type="match status" value="1"/>
</dbReference>
<dbReference type="RefSeq" id="WP_013019964.1">
    <property type="nucleotide sequence ID" value="NC_013947.1"/>
</dbReference>
<dbReference type="eggNOG" id="COG3093">
    <property type="taxonomic scope" value="Bacteria"/>
</dbReference>
<dbReference type="Gene3D" id="1.10.260.40">
    <property type="entry name" value="lambda repressor-like DNA-binding domains"/>
    <property type="match status" value="1"/>
</dbReference>
<dbReference type="Pfam" id="PF19054">
    <property type="entry name" value="DUF5753"/>
    <property type="match status" value="1"/>
</dbReference>
<dbReference type="InterPro" id="IPR043917">
    <property type="entry name" value="DUF5753"/>
</dbReference>
<proteinExistence type="predicted"/>
<evidence type="ECO:0000313" key="2">
    <source>
        <dbReference type="EMBL" id="ADD44393.1"/>
    </source>
</evidence>
<dbReference type="HOGENOM" id="CLU_055817_1_1_11"/>
<evidence type="ECO:0000259" key="1">
    <source>
        <dbReference type="PROSITE" id="PS50943"/>
    </source>
</evidence>
<dbReference type="SUPFAM" id="SSF47413">
    <property type="entry name" value="lambda repressor-like DNA-binding domains"/>
    <property type="match status" value="1"/>
</dbReference>
<dbReference type="OrthoDB" id="3458445at2"/>
<dbReference type="InterPro" id="IPR010982">
    <property type="entry name" value="Lambda_DNA-bd_dom_sf"/>
</dbReference>
<gene>
    <name evidence="2" type="ordered locus">Snas_4751</name>
</gene>
<organism evidence="2 3">
    <name type="scientific">Stackebrandtia nassauensis (strain DSM 44728 / CIP 108903 / NRRL B-16338 / NBRC 102104 / LLR-40K-21)</name>
    <dbReference type="NCBI Taxonomy" id="446470"/>
    <lineage>
        <taxon>Bacteria</taxon>
        <taxon>Bacillati</taxon>
        <taxon>Actinomycetota</taxon>
        <taxon>Actinomycetes</taxon>
        <taxon>Glycomycetales</taxon>
        <taxon>Glycomycetaceae</taxon>
        <taxon>Stackebrandtia</taxon>
    </lineage>
</organism>
<sequence>MASEAIFPRRVLGETFKRFRQAKGWSVNGAARQLGVSRDRLKNIEDGSSRLAIVDIVGICRIYGTSQAEEQELIALAEATTKYRWVEQYGQGIPQYAQKFVSMEQRATRMLIYEAEFVTGLFQTPEYLRASHARDHRYNAKSSEEIIAARLARQRALAKSDNPPQISVIFSEGVLRRMTSTPEIMTDQVERLRKANRLAYVDIAILPFDAGVHPSMSGPYIVLDFADDEPSVVYIESRDGCRYETGPDTVALYRQDFSETLPLTAPLEEIKYGTVA</sequence>
<dbReference type="SMART" id="SM00530">
    <property type="entry name" value="HTH_XRE"/>
    <property type="match status" value="1"/>
</dbReference>
<keyword evidence="3" id="KW-1185">Reference proteome</keyword>
<feature type="domain" description="HTH cro/C1-type" evidence="1">
    <location>
        <begin position="16"/>
        <end position="71"/>
    </location>
</feature>
<dbReference type="Proteomes" id="UP000000844">
    <property type="component" value="Chromosome"/>
</dbReference>
<protein>
    <submittedName>
        <fullName evidence="2">Helix-turn-helix domain protein</fullName>
    </submittedName>
</protein>
<dbReference type="AlphaFoldDB" id="D3Q7Q1"/>
<dbReference type="EMBL" id="CP001778">
    <property type="protein sequence ID" value="ADD44393.1"/>
    <property type="molecule type" value="Genomic_DNA"/>
</dbReference>
<dbReference type="Pfam" id="PF13560">
    <property type="entry name" value="HTH_31"/>
    <property type="match status" value="1"/>
</dbReference>
<dbReference type="STRING" id="446470.Snas_4751"/>
<dbReference type="KEGG" id="sna:Snas_4751"/>
<dbReference type="InterPro" id="IPR001387">
    <property type="entry name" value="Cro/C1-type_HTH"/>
</dbReference>
<name>D3Q7Q1_STANL</name>
<evidence type="ECO:0000313" key="3">
    <source>
        <dbReference type="Proteomes" id="UP000000844"/>
    </source>
</evidence>
<accession>D3Q7Q1</accession>
<dbReference type="CDD" id="cd00093">
    <property type="entry name" value="HTH_XRE"/>
    <property type="match status" value="1"/>
</dbReference>
<dbReference type="GO" id="GO:0003677">
    <property type="term" value="F:DNA binding"/>
    <property type="evidence" value="ECO:0007669"/>
    <property type="project" value="InterPro"/>
</dbReference>
<reference evidence="2 3" key="1">
    <citation type="journal article" date="2009" name="Stand. Genomic Sci.">
        <title>Complete genome sequence of Stackebrandtia nassauensis type strain (LLR-40K-21).</title>
        <authorList>
            <person name="Munk C."/>
            <person name="Lapidus A."/>
            <person name="Copeland A."/>
            <person name="Jando M."/>
            <person name="Mayilraj S."/>
            <person name="Glavina Del Rio T."/>
            <person name="Nolan M."/>
            <person name="Chen F."/>
            <person name="Lucas S."/>
            <person name="Tice H."/>
            <person name="Cheng J.F."/>
            <person name="Han C."/>
            <person name="Detter J.C."/>
            <person name="Bruce D."/>
            <person name="Goodwin L."/>
            <person name="Chain P."/>
            <person name="Pitluck S."/>
            <person name="Goker M."/>
            <person name="Ovchinikova G."/>
            <person name="Pati A."/>
            <person name="Ivanova N."/>
            <person name="Mavromatis K."/>
            <person name="Chen A."/>
            <person name="Palaniappan K."/>
            <person name="Land M."/>
            <person name="Hauser L."/>
            <person name="Chang Y.J."/>
            <person name="Jeffries C.D."/>
            <person name="Bristow J."/>
            <person name="Eisen J.A."/>
            <person name="Markowitz V."/>
            <person name="Hugenholtz P."/>
            <person name="Kyrpides N.C."/>
            <person name="Klenk H.P."/>
        </authorList>
    </citation>
    <scope>NUCLEOTIDE SEQUENCE [LARGE SCALE GENOMIC DNA]</scope>
    <source>
        <strain evidence="3">DSM 44728 / CIP 108903 / NRRL B-16338 / NBRC 102104 / LLR-40K-21</strain>
    </source>
</reference>